<dbReference type="InterPro" id="IPR023468">
    <property type="entry name" value="Riboflavin_kinase"/>
</dbReference>
<dbReference type="PANTHER" id="PTHR22749:SF6">
    <property type="entry name" value="RIBOFLAVIN KINASE"/>
    <property type="match status" value="1"/>
</dbReference>
<feature type="domain" description="Riboflavin kinase" evidence="16">
    <location>
        <begin position="190"/>
        <end position="316"/>
    </location>
</feature>
<evidence type="ECO:0000256" key="1">
    <source>
        <dbReference type="ARBA" id="ARBA00002121"/>
    </source>
</evidence>
<evidence type="ECO:0000313" key="18">
    <source>
        <dbReference type="Proteomes" id="UP000612456"/>
    </source>
</evidence>
<comment type="catalytic activity">
    <reaction evidence="13 15">
        <text>riboflavin + ATP = FMN + ADP + H(+)</text>
        <dbReference type="Rhea" id="RHEA:14357"/>
        <dbReference type="ChEBI" id="CHEBI:15378"/>
        <dbReference type="ChEBI" id="CHEBI:30616"/>
        <dbReference type="ChEBI" id="CHEBI:57986"/>
        <dbReference type="ChEBI" id="CHEBI:58210"/>
        <dbReference type="ChEBI" id="CHEBI:456216"/>
        <dbReference type="EC" id="2.7.1.26"/>
    </reaction>
</comment>
<evidence type="ECO:0000256" key="13">
    <source>
        <dbReference type="ARBA" id="ARBA00047880"/>
    </source>
</evidence>
<dbReference type="InterPro" id="IPR015864">
    <property type="entry name" value="FAD_synthase"/>
</dbReference>
<evidence type="ECO:0000256" key="4">
    <source>
        <dbReference type="ARBA" id="ARBA00022630"/>
    </source>
</evidence>
<dbReference type="SMART" id="SM00904">
    <property type="entry name" value="Flavokinase"/>
    <property type="match status" value="1"/>
</dbReference>
<keyword evidence="8 15" id="KW-0547">Nucleotide-binding</keyword>
<name>A0A916YZ62_9BACL</name>
<organism evidence="17 18">
    <name type="scientific">Paenibacillus nasutitermitis</name>
    <dbReference type="NCBI Taxonomy" id="1652958"/>
    <lineage>
        <taxon>Bacteria</taxon>
        <taxon>Bacillati</taxon>
        <taxon>Bacillota</taxon>
        <taxon>Bacilli</taxon>
        <taxon>Bacillales</taxon>
        <taxon>Paenibacillaceae</taxon>
        <taxon>Paenibacillus</taxon>
    </lineage>
</organism>
<evidence type="ECO:0000256" key="2">
    <source>
        <dbReference type="ARBA" id="ARBA00004726"/>
    </source>
</evidence>
<dbReference type="EMBL" id="BMHP01000002">
    <property type="protein sequence ID" value="GGD67967.1"/>
    <property type="molecule type" value="Genomic_DNA"/>
</dbReference>
<dbReference type="GO" id="GO:0006747">
    <property type="term" value="P:FAD biosynthetic process"/>
    <property type="evidence" value="ECO:0007669"/>
    <property type="project" value="UniProtKB-UniRule"/>
</dbReference>
<dbReference type="NCBIfam" id="NF004160">
    <property type="entry name" value="PRK05627.1-3"/>
    <property type="match status" value="1"/>
</dbReference>
<evidence type="ECO:0000256" key="12">
    <source>
        <dbReference type="ARBA" id="ARBA00023268"/>
    </source>
</evidence>
<dbReference type="GO" id="GO:0008531">
    <property type="term" value="F:riboflavin kinase activity"/>
    <property type="evidence" value="ECO:0007669"/>
    <property type="project" value="UniProtKB-UniRule"/>
</dbReference>
<evidence type="ECO:0000256" key="9">
    <source>
        <dbReference type="ARBA" id="ARBA00022777"/>
    </source>
</evidence>
<dbReference type="NCBIfam" id="NF004162">
    <property type="entry name" value="PRK05627.1-5"/>
    <property type="match status" value="1"/>
</dbReference>
<evidence type="ECO:0000256" key="8">
    <source>
        <dbReference type="ARBA" id="ARBA00022741"/>
    </source>
</evidence>
<keyword evidence="5 15" id="KW-0288">FMN</keyword>
<evidence type="ECO:0000256" key="14">
    <source>
        <dbReference type="ARBA" id="ARBA00049494"/>
    </source>
</evidence>
<dbReference type="CDD" id="cd02064">
    <property type="entry name" value="FAD_synthetase_N"/>
    <property type="match status" value="1"/>
</dbReference>
<dbReference type="Proteomes" id="UP000612456">
    <property type="component" value="Unassembled WGS sequence"/>
</dbReference>
<proteinExistence type="inferred from homology"/>
<dbReference type="GO" id="GO:0009231">
    <property type="term" value="P:riboflavin biosynthetic process"/>
    <property type="evidence" value="ECO:0007669"/>
    <property type="project" value="InterPro"/>
</dbReference>
<evidence type="ECO:0000256" key="15">
    <source>
        <dbReference type="PIRNR" id="PIRNR004491"/>
    </source>
</evidence>
<dbReference type="InterPro" id="IPR015865">
    <property type="entry name" value="Riboflavin_kinase_bac/euk"/>
</dbReference>
<keyword evidence="12" id="KW-0511">Multifunctional enzyme</keyword>
<dbReference type="InterPro" id="IPR014729">
    <property type="entry name" value="Rossmann-like_a/b/a_fold"/>
</dbReference>
<dbReference type="InterPro" id="IPR002606">
    <property type="entry name" value="Riboflavin_kinase_bac"/>
</dbReference>
<dbReference type="SUPFAM" id="SSF82114">
    <property type="entry name" value="Riboflavin kinase-like"/>
    <property type="match status" value="1"/>
</dbReference>
<comment type="pathway">
    <text evidence="3 15">Cofactor biosynthesis; FMN biosynthesis; FMN from riboflavin (ATP route): step 1/1.</text>
</comment>
<keyword evidence="7 15" id="KW-0548">Nucleotidyltransferase</keyword>
<dbReference type="SUPFAM" id="SSF52374">
    <property type="entry name" value="Nucleotidylyl transferase"/>
    <property type="match status" value="1"/>
</dbReference>
<comment type="function">
    <text evidence="1">Catalyzes the phosphorylation of riboflavin to FMN followed by the adenylation of FMN to FAD.</text>
</comment>
<dbReference type="Pfam" id="PF01687">
    <property type="entry name" value="Flavokinase"/>
    <property type="match status" value="1"/>
</dbReference>
<comment type="catalytic activity">
    <reaction evidence="14 15">
        <text>FMN + ATP + H(+) = FAD + diphosphate</text>
        <dbReference type="Rhea" id="RHEA:17237"/>
        <dbReference type="ChEBI" id="CHEBI:15378"/>
        <dbReference type="ChEBI" id="CHEBI:30616"/>
        <dbReference type="ChEBI" id="CHEBI:33019"/>
        <dbReference type="ChEBI" id="CHEBI:57692"/>
        <dbReference type="ChEBI" id="CHEBI:58210"/>
        <dbReference type="EC" id="2.7.7.2"/>
    </reaction>
</comment>
<reference evidence="17" key="1">
    <citation type="journal article" date="2014" name="Int. J. Syst. Evol. Microbiol.">
        <title>Complete genome sequence of Corynebacterium casei LMG S-19264T (=DSM 44701T), isolated from a smear-ripened cheese.</title>
        <authorList>
            <consortium name="US DOE Joint Genome Institute (JGI-PGF)"/>
            <person name="Walter F."/>
            <person name="Albersmeier A."/>
            <person name="Kalinowski J."/>
            <person name="Ruckert C."/>
        </authorList>
    </citation>
    <scope>NUCLEOTIDE SEQUENCE</scope>
    <source>
        <strain evidence="17">CGMCC 1.15178</strain>
    </source>
</reference>
<evidence type="ECO:0000256" key="5">
    <source>
        <dbReference type="ARBA" id="ARBA00022643"/>
    </source>
</evidence>
<dbReference type="AlphaFoldDB" id="A0A916YZ62"/>
<keyword evidence="4 15" id="KW-0285">Flavoprotein</keyword>
<keyword evidence="18" id="KW-1185">Reference proteome</keyword>
<dbReference type="Gene3D" id="3.40.50.620">
    <property type="entry name" value="HUPs"/>
    <property type="match status" value="1"/>
</dbReference>
<dbReference type="InterPro" id="IPR023465">
    <property type="entry name" value="Riboflavin_kinase_dom_sf"/>
</dbReference>
<evidence type="ECO:0000313" key="17">
    <source>
        <dbReference type="EMBL" id="GGD67967.1"/>
    </source>
</evidence>
<evidence type="ECO:0000259" key="16">
    <source>
        <dbReference type="SMART" id="SM00904"/>
    </source>
</evidence>
<evidence type="ECO:0000256" key="10">
    <source>
        <dbReference type="ARBA" id="ARBA00022827"/>
    </source>
</evidence>
<comment type="caution">
    <text evidence="17">The sequence shown here is derived from an EMBL/GenBank/DDBJ whole genome shotgun (WGS) entry which is preliminary data.</text>
</comment>
<dbReference type="FunFam" id="3.40.50.620:FF:000021">
    <property type="entry name" value="Riboflavin biosynthesis protein"/>
    <property type="match status" value="1"/>
</dbReference>
<protein>
    <recommendedName>
        <fullName evidence="15">Riboflavin biosynthesis protein</fullName>
    </recommendedName>
    <domain>
        <recommendedName>
            <fullName evidence="15">Riboflavin kinase</fullName>
            <ecNumber evidence="15">2.7.1.26</ecNumber>
        </recommendedName>
        <alternativeName>
            <fullName evidence="15">Flavokinase</fullName>
        </alternativeName>
    </domain>
    <domain>
        <recommendedName>
            <fullName evidence="15">FMN adenylyltransferase</fullName>
            <ecNumber evidence="15">2.7.7.2</ecNumber>
        </recommendedName>
        <alternativeName>
            <fullName evidence="15">FAD pyrophosphorylase</fullName>
        </alternativeName>
        <alternativeName>
            <fullName evidence="15">FAD synthase</fullName>
        </alternativeName>
    </domain>
</protein>
<evidence type="ECO:0000256" key="3">
    <source>
        <dbReference type="ARBA" id="ARBA00005201"/>
    </source>
</evidence>
<dbReference type="PIRSF" id="PIRSF004491">
    <property type="entry name" value="FAD_Synth"/>
    <property type="match status" value="1"/>
</dbReference>
<evidence type="ECO:0000256" key="7">
    <source>
        <dbReference type="ARBA" id="ARBA00022695"/>
    </source>
</evidence>
<keyword evidence="11 15" id="KW-0067">ATP-binding</keyword>
<sequence>MTAVKIISLQYPVQDTEPVKTALPKTLAIGYFDGVHKGHQNVIRRSVEAARKAGLQSAVMTFYPHPKEVLGQGEQYVNGLTPLEEKVNRFRSLGVDVTYIVQFNLDFSAVTPAQFVEHVLRPLQVRKAVVGFDFSFGARGAGKADTLAEMGGPDISVEIVDPLLIDGKKVSSTLIRQALAEGKPEQAEQLLGEPYHVQGTVVHGEGRGSKIGFPTANLETKAAYVIPRQGVYAIMAEWDGKRIPGVLNIGVKPTFHDNLTKPVMEAHLLDFAGDIYGQSITIHFISFLRTEKKFNSIDELVAQIHADAEQAKSVLSAFK</sequence>
<keyword evidence="9 15" id="KW-0418">Kinase</keyword>
<dbReference type="Gene3D" id="2.40.30.30">
    <property type="entry name" value="Riboflavin kinase-like"/>
    <property type="match status" value="1"/>
</dbReference>
<keyword evidence="10 15" id="KW-0274">FAD</keyword>
<gene>
    <name evidence="17" type="primary">ribC</name>
    <name evidence="17" type="ORF">GCM10010911_27190</name>
</gene>
<dbReference type="Pfam" id="PF06574">
    <property type="entry name" value="FAD_syn"/>
    <property type="match status" value="1"/>
</dbReference>
<dbReference type="EC" id="2.7.1.26" evidence="15"/>
<evidence type="ECO:0000256" key="6">
    <source>
        <dbReference type="ARBA" id="ARBA00022679"/>
    </source>
</evidence>
<accession>A0A916YZ62</accession>
<dbReference type="EC" id="2.7.7.2" evidence="15"/>
<keyword evidence="6 15" id="KW-0808">Transferase</keyword>
<dbReference type="PANTHER" id="PTHR22749">
    <property type="entry name" value="RIBOFLAVIN KINASE/FMN ADENYLYLTRANSFERASE"/>
    <property type="match status" value="1"/>
</dbReference>
<comment type="similarity">
    <text evidence="15">Belongs to the ribF family.</text>
</comment>
<dbReference type="GO" id="GO:0003919">
    <property type="term" value="F:FMN adenylyltransferase activity"/>
    <property type="evidence" value="ECO:0007669"/>
    <property type="project" value="UniProtKB-UniRule"/>
</dbReference>
<dbReference type="FunFam" id="2.40.30.30:FF:000003">
    <property type="entry name" value="Riboflavin biosynthesis protein"/>
    <property type="match status" value="1"/>
</dbReference>
<dbReference type="NCBIfam" id="TIGR00083">
    <property type="entry name" value="ribF"/>
    <property type="match status" value="1"/>
</dbReference>
<reference evidence="17" key="2">
    <citation type="submission" date="2020-09" db="EMBL/GenBank/DDBJ databases">
        <authorList>
            <person name="Sun Q."/>
            <person name="Zhou Y."/>
        </authorList>
    </citation>
    <scope>NUCLEOTIDE SEQUENCE</scope>
    <source>
        <strain evidence="17">CGMCC 1.15178</strain>
    </source>
</reference>
<dbReference type="GO" id="GO:0009398">
    <property type="term" value="P:FMN biosynthetic process"/>
    <property type="evidence" value="ECO:0007669"/>
    <property type="project" value="UniProtKB-UniRule"/>
</dbReference>
<comment type="pathway">
    <text evidence="2 15">Cofactor biosynthesis; FAD biosynthesis; FAD from FMN: step 1/1.</text>
</comment>
<evidence type="ECO:0000256" key="11">
    <source>
        <dbReference type="ARBA" id="ARBA00022840"/>
    </source>
</evidence>
<dbReference type="GO" id="GO:0005524">
    <property type="term" value="F:ATP binding"/>
    <property type="evidence" value="ECO:0007669"/>
    <property type="project" value="UniProtKB-UniRule"/>
</dbReference>